<dbReference type="EMBL" id="GBRH01233476">
    <property type="protein sequence ID" value="JAD64419.1"/>
    <property type="molecule type" value="Transcribed_RNA"/>
</dbReference>
<name>A0A0A9BKB1_ARUDO</name>
<evidence type="ECO:0000313" key="1">
    <source>
        <dbReference type="EMBL" id="JAD64419.1"/>
    </source>
</evidence>
<sequence length="62" mass="6192">MTKSAICRRDPYGAVAVQQPTIVALVTTVCHAGAMAGSSAMASCCAGQCAKEEVCAGGKSRS</sequence>
<protein>
    <submittedName>
        <fullName evidence="1">Uncharacterized protein</fullName>
    </submittedName>
</protein>
<organism evidence="1">
    <name type="scientific">Arundo donax</name>
    <name type="common">Giant reed</name>
    <name type="synonym">Donax arundinaceus</name>
    <dbReference type="NCBI Taxonomy" id="35708"/>
    <lineage>
        <taxon>Eukaryota</taxon>
        <taxon>Viridiplantae</taxon>
        <taxon>Streptophyta</taxon>
        <taxon>Embryophyta</taxon>
        <taxon>Tracheophyta</taxon>
        <taxon>Spermatophyta</taxon>
        <taxon>Magnoliopsida</taxon>
        <taxon>Liliopsida</taxon>
        <taxon>Poales</taxon>
        <taxon>Poaceae</taxon>
        <taxon>PACMAD clade</taxon>
        <taxon>Arundinoideae</taxon>
        <taxon>Arundineae</taxon>
        <taxon>Arundo</taxon>
    </lineage>
</organism>
<reference evidence="1" key="1">
    <citation type="submission" date="2014-09" db="EMBL/GenBank/DDBJ databases">
        <authorList>
            <person name="Magalhaes I.L.F."/>
            <person name="Oliveira U."/>
            <person name="Santos F.R."/>
            <person name="Vidigal T.H.D.A."/>
            <person name="Brescovit A.D."/>
            <person name="Santos A.J."/>
        </authorList>
    </citation>
    <scope>NUCLEOTIDE SEQUENCE</scope>
    <source>
        <tissue evidence="1">Shoot tissue taken approximately 20 cm above the soil surface</tissue>
    </source>
</reference>
<reference evidence="1" key="2">
    <citation type="journal article" date="2015" name="Data Brief">
        <title>Shoot transcriptome of the giant reed, Arundo donax.</title>
        <authorList>
            <person name="Barrero R.A."/>
            <person name="Guerrero F.D."/>
            <person name="Moolhuijzen P."/>
            <person name="Goolsby J.A."/>
            <person name="Tidwell J."/>
            <person name="Bellgard S.E."/>
            <person name="Bellgard M.I."/>
        </authorList>
    </citation>
    <scope>NUCLEOTIDE SEQUENCE</scope>
    <source>
        <tissue evidence="1">Shoot tissue taken approximately 20 cm above the soil surface</tissue>
    </source>
</reference>
<dbReference type="AlphaFoldDB" id="A0A0A9BKB1"/>
<proteinExistence type="predicted"/>
<accession>A0A0A9BKB1</accession>